<evidence type="ECO:0000313" key="1">
    <source>
        <dbReference type="EMBL" id="WOB10335.1"/>
    </source>
</evidence>
<dbReference type="Pfam" id="PF01263">
    <property type="entry name" value="Aldose_epim"/>
    <property type="match status" value="1"/>
</dbReference>
<gene>
    <name evidence="1" type="ORF">RXV79_09795</name>
</gene>
<keyword evidence="2" id="KW-1185">Reference proteome</keyword>
<dbReference type="InterPro" id="IPR014718">
    <property type="entry name" value="GH-type_carb-bd"/>
</dbReference>
<sequence length="302" mass="33797">MQADIVWLEHAGQRLGLLPTLGGGVAAWQTWHADTWHDLWRPWDGATPDRYTLANFAMLPWTNRISRGGFEQAGHFHPVAPNRAGEPYPIHGDGWLQAWQADRPRVSTLRLSLESKHHDGNPYHYRAEQVFTLLEGGLDQSIHITHLGAEPLPYGTGLHPYFPRTPGTRITTSVKGVWLSGSDPLPTGHTEAIPADWDFNRGAPAQGSFVDNCYTGWSGEAHIDWPEHGLRLTMRDLATLRRGRDDGYCLMYRPPAGNAFCFEPVTHPIDAFHLPGRPGLRVLSAGETLSLDVQWRVEKSTR</sequence>
<accession>A0ABZ0D4T7</accession>
<dbReference type="InterPro" id="IPR011013">
    <property type="entry name" value="Gal_mutarotase_sf_dom"/>
</dbReference>
<dbReference type="EMBL" id="CP136336">
    <property type="protein sequence ID" value="WOB10335.1"/>
    <property type="molecule type" value="Genomic_DNA"/>
</dbReference>
<dbReference type="Proteomes" id="UP001303946">
    <property type="component" value="Chromosome"/>
</dbReference>
<dbReference type="InterPro" id="IPR008183">
    <property type="entry name" value="Aldose_1/G6P_1-epimerase"/>
</dbReference>
<dbReference type="CDD" id="cd09021">
    <property type="entry name" value="Aldose_epim_Ec_YphB"/>
    <property type="match status" value="1"/>
</dbReference>
<evidence type="ECO:0000313" key="2">
    <source>
        <dbReference type="Proteomes" id="UP001303946"/>
    </source>
</evidence>
<name>A0ABZ0D4T7_9BURK</name>
<reference evidence="1 2" key="1">
    <citation type="submission" date="2023-10" db="EMBL/GenBank/DDBJ databases">
        <title>Bacteria for the degradation of biodegradable plastic PBAT(Polybutylene adipate terephthalate).</title>
        <authorList>
            <person name="Weon H.-Y."/>
            <person name="Yeon J."/>
        </authorList>
    </citation>
    <scope>NUCLEOTIDE SEQUENCE [LARGE SCALE GENOMIC DNA]</scope>
    <source>
        <strain evidence="1 2">SBD 7-3</strain>
    </source>
</reference>
<organism evidence="1 2">
    <name type="scientific">Piscinibacter gummiphilus</name>
    <dbReference type="NCBI Taxonomy" id="946333"/>
    <lineage>
        <taxon>Bacteria</taxon>
        <taxon>Pseudomonadati</taxon>
        <taxon>Pseudomonadota</taxon>
        <taxon>Betaproteobacteria</taxon>
        <taxon>Burkholderiales</taxon>
        <taxon>Sphaerotilaceae</taxon>
        <taxon>Piscinibacter</taxon>
    </lineage>
</organism>
<proteinExistence type="predicted"/>
<protein>
    <submittedName>
        <fullName evidence="1">Aldose 1-epimerase</fullName>
    </submittedName>
</protein>
<dbReference type="Gene3D" id="2.70.98.10">
    <property type="match status" value="1"/>
</dbReference>
<dbReference type="SUPFAM" id="SSF74650">
    <property type="entry name" value="Galactose mutarotase-like"/>
    <property type="match status" value="1"/>
</dbReference>
<dbReference type="RefSeq" id="WP_316703242.1">
    <property type="nucleotide sequence ID" value="NZ_CP136336.1"/>
</dbReference>